<keyword evidence="2 9" id="KW-0378">Hydrolase</keyword>
<feature type="compositionally biased region" description="Basic and acidic residues" evidence="11">
    <location>
        <begin position="512"/>
        <end position="523"/>
    </location>
</feature>
<dbReference type="PROSITE" id="PS51195">
    <property type="entry name" value="Q_MOTIF"/>
    <property type="match status" value="1"/>
</dbReference>
<evidence type="ECO:0000256" key="3">
    <source>
        <dbReference type="ARBA" id="ARBA00022806"/>
    </source>
</evidence>
<keyword evidence="3 9" id="KW-0347">Helicase</keyword>
<dbReference type="InterPro" id="IPR014014">
    <property type="entry name" value="RNA_helicase_DEAD_Q_motif"/>
</dbReference>
<dbReference type="GO" id="GO:0005524">
    <property type="term" value="F:ATP binding"/>
    <property type="evidence" value="ECO:0007669"/>
    <property type="project" value="UniProtKB-UniRule"/>
</dbReference>
<comment type="similarity">
    <text evidence="6">Belongs to the DEAD box helicase family. DDX18/HAS1 subfamily.</text>
</comment>
<dbReference type="Proteomes" id="UP000007015">
    <property type="component" value="Chromosome 6"/>
</dbReference>
<evidence type="ECO:0000256" key="4">
    <source>
        <dbReference type="ARBA" id="ARBA00022840"/>
    </source>
</evidence>
<dbReference type="EMBL" id="CM000131">
    <property type="protein sequence ID" value="EAZ01223.1"/>
    <property type="molecule type" value="Genomic_DNA"/>
</dbReference>
<dbReference type="InterPro" id="IPR000629">
    <property type="entry name" value="RNA-helicase_DEAD-box_CS"/>
</dbReference>
<keyword evidence="5 10" id="KW-0694">RNA-binding</keyword>
<dbReference type="SMART" id="SM01178">
    <property type="entry name" value="DUF4217"/>
    <property type="match status" value="1"/>
</dbReference>
<dbReference type="Gramene" id="BGIOSGA023042-TA">
    <property type="protein sequence ID" value="BGIOSGA023042-PA"/>
    <property type="gene ID" value="BGIOSGA023042"/>
</dbReference>
<feature type="short sequence motif" description="Q motif" evidence="8">
    <location>
        <begin position="86"/>
        <end position="114"/>
    </location>
</feature>
<keyword evidence="4 9" id="KW-0067">ATP-binding</keyword>
<evidence type="ECO:0000256" key="5">
    <source>
        <dbReference type="ARBA" id="ARBA00022884"/>
    </source>
</evidence>
<evidence type="ECO:0000256" key="1">
    <source>
        <dbReference type="ARBA" id="ARBA00022741"/>
    </source>
</evidence>
<feature type="domain" description="Helicase C-terminal" evidence="13">
    <location>
        <begin position="253"/>
        <end position="414"/>
    </location>
</feature>
<proteinExistence type="inferred from homology"/>
<feature type="domain" description="Helicase ATP-binding" evidence="12">
    <location>
        <begin position="117"/>
        <end position="293"/>
    </location>
</feature>
<dbReference type="SUPFAM" id="SSF52540">
    <property type="entry name" value="P-loop containing nucleoside triphosphate hydrolases"/>
    <property type="match status" value="2"/>
</dbReference>
<evidence type="ECO:0000259" key="12">
    <source>
        <dbReference type="PROSITE" id="PS51192"/>
    </source>
</evidence>
<name>A2YDR2_ORYSI</name>
<evidence type="ECO:0000256" key="11">
    <source>
        <dbReference type="SAM" id="MobiDB-lite"/>
    </source>
</evidence>
<feature type="region of interest" description="Disordered" evidence="11">
    <location>
        <begin position="1"/>
        <end position="81"/>
    </location>
</feature>
<dbReference type="PROSITE" id="PS51192">
    <property type="entry name" value="HELICASE_ATP_BIND_1"/>
    <property type="match status" value="1"/>
</dbReference>
<evidence type="ECO:0000259" key="14">
    <source>
        <dbReference type="PROSITE" id="PS51195"/>
    </source>
</evidence>
<dbReference type="PROSITE" id="PS51194">
    <property type="entry name" value="HELICASE_CTER"/>
    <property type="match status" value="1"/>
</dbReference>
<dbReference type="HOGENOM" id="CLU_003041_26_5_1"/>
<evidence type="ECO:0000259" key="13">
    <source>
        <dbReference type="PROSITE" id="PS51194"/>
    </source>
</evidence>
<dbReference type="PROSITE" id="PS00039">
    <property type="entry name" value="DEAD_ATP_HELICASE"/>
    <property type="match status" value="1"/>
</dbReference>
<evidence type="ECO:0000313" key="15">
    <source>
        <dbReference type="EMBL" id="EAZ01223.1"/>
    </source>
</evidence>
<dbReference type="GO" id="GO:0003724">
    <property type="term" value="F:RNA helicase activity"/>
    <property type="evidence" value="ECO:0007669"/>
    <property type="project" value="UniProtKB-EC"/>
</dbReference>
<dbReference type="CDD" id="cd17942">
    <property type="entry name" value="DEADc_DDX18"/>
    <property type="match status" value="1"/>
</dbReference>
<dbReference type="InterPro" id="IPR014001">
    <property type="entry name" value="Helicase_ATP-bd"/>
</dbReference>
<organism evidence="15 16">
    <name type="scientific">Oryza sativa subsp. indica</name>
    <name type="common">Rice</name>
    <dbReference type="NCBI Taxonomy" id="39946"/>
    <lineage>
        <taxon>Eukaryota</taxon>
        <taxon>Viridiplantae</taxon>
        <taxon>Streptophyta</taxon>
        <taxon>Embryophyta</taxon>
        <taxon>Tracheophyta</taxon>
        <taxon>Spermatophyta</taxon>
        <taxon>Magnoliopsida</taxon>
        <taxon>Liliopsida</taxon>
        <taxon>Poales</taxon>
        <taxon>Poaceae</taxon>
        <taxon>BOP clade</taxon>
        <taxon>Oryzoideae</taxon>
        <taxon>Oryzeae</taxon>
        <taxon>Oryzinae</taxon>
        <taxon>Oryza</taxon>
        <taxon>Oryza sativa</taxon>
    </lineage>
</organism>
<evidence type="ECO:0000256" key="7">
    <source>
        <dbReference type="ARBA" id="ARBA00047984"/>
    </source>
</evidence>
<evidence type="ECO:0000256" key="10">
    <source>
        <dbReference type="RuleBase" id="RU365068"/>
    </source>
</evidence>
<dbReference type="AlphaFoldDB" id="A2YDR2"/>
<gene>
    <name evidence="15" type="ORF">OsI_23250</name>
</gene>
<dbReference type="OMA" id="YILNRSA"/>
<comment type="domain">
    <text evidence="10">The Q motif is unique to and characteristic of the DEAD box family of RNA helicases and controls ATP binding and hydrolysis.</text>
</comment>
<dbReference type="Pfam" id="PF00270">
    <property type="entry name" value="DEAD"/>
    <property type="match status" value="1"/>
</dbReference>
<dbReference type="GO" id="GO:0003723">
    <property type="term" value="F:RNA binding"/>
    <property type="evidence" value="ECO:0007669"/>
    <property type="project" value="UniProtKB-UniRule"/>
</dbReference>
<feature type="compositionally biased region" description="Basic residues" evidence="11">
    <location>
        <begin position="52"/>
        <end position="72"/>
    </location>
</feature>
<evidence type="ECO:0000313" key="16">
    <source>
        <dbReference type="Proteomes" id="UP000007015"/>
    </source>
</evidence>
<dbReference type="PANTHER" id="PTHR24031">
    <property type="entry name" value="RNA HELICASE"/>
    <property type="match status" value="1"/>
</dbReference>
<evidence type="ECO:0000256" key="6">
    <source>
        <dbReference type="ARBA" id="ARBA00024357"/>
    </source>
</evidence>
<dbReference type="InterPro" id="IPR025313">
    <property type="entry name" value="SPB4-like_CTE"/>
</dbReference>
<dbReference type="InterPro" id="IPR001650">
    <property type="entry name" value="Helicase_C-like"/>
</dbReference>
<reference evidence="15 16" key="1">
    <citation type="journal article" date="2005" name="PLoS Biol.">
        <title>The genomes of Oryza sativa: a history of duplications.</title>
        <authorList>
            <person name="Yu J."/>
            <person name="Wang J."/>
            <person name="Lin W."/>
            <person name="Li S."/>
            <person name="Li H."/>
            <person name="Zhou J."/>
            <person name="Ni P."/>
            <person name="Dong W."/>
            <person name="Hu S."/>
            <person name="Zeng C."/>
            <person name="Zhang J."/>
            <person name="Zhang Y."/>
            <person name="Li R."/>
            <person name="Xu Z."/>
            <person name="Li S."/>
            <person name="Li X."/>
            <person name="Zheng H."/>
            <person name="Cong L."/>
            <person name="Lin L."/>
            <person name="Yin J."/>
            <person name="Geng J."/>
            <person name="Li G."/>
            <person name="Shi J."/>
            <person name="Liu J."/>
            <person name="Lv H."/>
            <person name="Li J."/>
            <person name="Wang J."/>
            <person name="Deng Y."/>
            <person name="Ran L."/>
            <person name="Shi X."/>
            <person name="Wang X."/>
            <person name="Wu Q."/>
            <person name="Li C."/>
            <person name="Ren X."/>
            <person name="Wang J."/>
            <person name="Wang X."/>
            <person name="Li D."/>
            <person name="Liu D."/>
            <person name="Zhang X."/>
            <person name="Ji Z."/>
            <person name="Zhao W."/>
            <person name="Sun Y."/>
            <person name="Zhang Z."/>
            <person name="Bao J."/>
            <person name="Han Y."/>
            <person name="Dong L."/>
            <person name="Ji J."/>
            <person name="Chen P."/>
            <person name="Wu S."/>
            <person name="Liu J."/>
            <person name="Xiao Y."/>
            <person name="Bu D."/>
            <person name="Tan J."/>
            <person name="Yang L."/>
            <person name="Ye C."/>
            <person name="Zhang J."/>
            <person name="Xu J."/>
            <person name="Zhou Y."/>
            <person name="Yu Y."/>
            <person name="Zhang B."/>
            <person name="Zhuang S."/>
            <person name="Wei H."/>
            <person name="Liu B."/>
            <person name="Lei M."/>
            <person name="Yu H."/>
            <person name="Li Y."/>
            <person name="Xu H."/>
            <person name="Wei S."/>
            <person name="He X."/>
            <person name="Fang L."/>
            <person name="Zhang Z."/>
            <person name="Zhang Y."/>
            <person name="Huang X."/>
            <person name="Su Z."/>
            <person name="Tong W."/>
            <person name="Li J."/>
            <person name="Tong Z."/>
            <person name="Li S."/>
            <person name="Ye J."/>
            <person name="Wang L."/>
            <person name="Fang L."/>
            <person name="Lei T."/>
            <person name="Chen C."/>
            <person name="Chen H."/>
            <person name="Xu Z."/>
            <person name="Li H."/>
            <person name="Huang H."/>
            <person name="Zhang F."/>
            <person name="Xu H."/>
            <person name="Li N."/>
            <person name="Zhao C."/>
            <person name="Li S."/>
            <person name="Dong L."/>
            <person name="Huang Y."/>
            <person name="Li L."/>
            <person name="Xi Y."/>
            <person name="Qi Q."/>
            <person name="Li W."/>
            <person name="Zhang B."/>
            <person name="Hu W."/>
            <person name="Zhang Y."/>
            <person name="Tian X."/>
            <person name="Jiao Y."/>
            <person name="Liang X."/>
            <person name="Jin J."/>
            <person name="Gao L."/>
            <person name="Zheng W."/>
            <person name="Hao B."/>
            <person name="Liu S."/>
            <person name="Wang W."/>
            <person name="Yuan L."/>
            <person name="Cao M."/>
            <person name="McDermott J."/>
            <person name="Samudrala R."/>
            <person name="Wang J."/>
            <person name="Wong G.K."/>
            <person name="Yang H."/>
        </authorList>
    </citation>
    <scope>NUCLEOTIDE SEQUENCE [LARGE SCALE GENOMIC DNA]</scope>
    <source>
        <strain evidence="16">cv. 93-11</strain>
    </source>
</reference>
<dbReference type="InterPro" id="IPR011545">
    <property type="entry name" value="DEAD/DEAH_box_helicase_dom"/>
</dbReference>
<dbReference type="EC" id="3.6.4.13" evidence="10"/>
<sequence>MHPIKLCARSPRPSSKKRKRPAAAAATPPESEPEPVHNTAACNSEGENNATGKRREHNNKKMKEKKSKRKKKQGEGKKGSGILTDKLFSDLPISDLTANAIRDMNYTHLTEIQARSIPPLMLGSDVMASAKTGSGKTLAFLIPAIELLCRLRFSPRNGTGVIVLCPTRELAIQTHNVAKELMRYHSQTLGYVIGGIDLRGEAEQLAKGINVLVATPGRLLDHMQKTKSFKYECLKCLIIDEADRILEQNFEEQMKQIFKLLPRQGRQTVLFSATQTEKVEDFAKLTFGSKEERQRTLVYVGVDDHESKATVEGLKQGYCVIPSERRFLVLYAFLKKALSEKTKDYIVQYDPPDETKDYIHRVGRTARGDNGKGSAILFLLPKELQLLIHLKAANISVSEYVFRQELVPKLQPYLHYDSSFEQEKIVGGNYILNRSAKEAYKSYLLAYKSHSMKDIFAIHQLDLTSVAASFCFSEPPKVNLDLESSASKHRKKRNVNTGRRHGIGPSNPYGRKGSDDRRQFARF</sequence>
<accession>A2YDR2</accession>
<keyword evidence="1 9" id="KW-0547">Nucleotide-binding</keyword>
<feature type="compositionally biased region" description="Polar residues" evidence="11">
    <location>
        <begin position="40"/>
        <end position="51"/>
    </location>
</feature>
<feature type="domain" description="DEAD-box RNA helicase Q" evidence="14">
    <location>
        <begin position="86"/>
        <end position="114"/>
    </location>
</feature>
<dbReference type="Gene3D" id="3.40.50.300">
    <property type="entry name" value="P-loop containing nucleotide triphosphate hydrolases"/>
    <property type="match status" value="2"/>
</dbReference>
<evidence type="ECO:0000256" key="2">
    <source>
        <dbReference type="ARBA" id="ARBA00022801"/>
    </source>
</evidence>
<feature type="region of interest" description="Disordered" evidence="11">
    <location>
        <begin position="482"/>
        <end position="523"/>
    </location>
</feature>
<protein>
    <recommendedName>
        <fullName evidence="10">ATP-dependent RNA helicase</fullName>
        <ecNumber evidence="10">3.6.4.13</ecNumber>
    </recommendedName>
</protein>
<feature type="compositionally biased region" description="Basic residues" evidence="11">
    <location>
        <begin position="487"/>
        <end position="502"/>
    </location>
</feature>
<comment type="catalytic activity">
    <reaction evidence="7 10">
        <text>ATP + H2O = ADP + phosphate + H(+)</text>
        <dbReference type="Rhea" id="RHEA:13065"/>
        <dbReference type="ChEBI" id="CHEBI:15377"/>
        <dbReference type="ChEBI" id="CHEBI:15378"/>
        <dbReference type="ChEBI" id="CHEBI:30616"/>
        <dbReference type="ChEBI" id="CHEBI:43474"/>
        <dbReference type="ChEBI" id="CHEBI:456216"/>
        <dbReference type="EC" id="3.6.4.13"/>
    </reaction>
</comment>
<dbReference type="GO" id="GO:0016887">
    <property type="term" value="F:ATP hydrolysis activity"/>
    <property type="evidence" value="ECO:0007669"/>
    <property type="project" value="RHEA"/>
</dbReference>
<dbReference type="SMART" id="SM00487">
    <property type="entry name" value="DEXDc"/>
    <property type="match status" value="1"/>
</dbReference>
<dbReference type="Pfam" id="PF13959">
    <property type="entry name" value="CTE_SPB4"/>
    <property type="match status" value="1"/>
</dbReference>
<comment type="function">
    <text evidence="10">RNA helicase.</text>
</comment>
<evidence type="ECO:0000256" key="9">
    <source>
        <dbReference type="RuleBase" id="RU000492"/>
    </source>
</evidence>
<evidence type="ECO:0000256" key="8">
    <source>
        <dbReference type="PROSITE-ProRule" id="PRU00552"/>
    </source>
</evidence>
<keyword evidence="16" id="KW-1185">Reference proteome</keyword>
<dbReference type="InterPro" id="IPR027417">
    <property type="entry name" value="P-loop_NTPase"/>
</dbReference>
<dbReference type="STRING" id="39946.A2YDR2"/>
<dbReference type="InterPro" id="IPR044773">
    <property type="entry name" value="DDX18/Has1_DEADc"/>
</dbReference>